<name>A0A382ZSG3_9ZZZZ</name>
<dbReference type="EMBL" id="UINC01186262">
    <property type="protein sequence ID" value="SVD98402.1"/>
    <property type="molecule type" value="Genomic_DNA"/>
</dbReference>
<proteinExistence type="predicted"/>
<sequence>MSHFTRILLAHCLLALALQAARKPMISVPEMSMSKAGGNVEAVHMLNGDIISGKFIEFDPETGLKWEAANIKPALQIDPAGIDRVTVKGQPQAKASQSRILLNSGNELTGQLEFADADKVVINSWYAGRLEFKRTAIKAIIPASGSSGRVTFSGPKASDGW</sequence>
<organism evidence="1">
    <name type="scientific">marine metagenome</name>
    <dbReference type="NCBI Taxonomy" id="408172"/>
    <lineage>
        <taxon>unclassified sequences</taxon>
        <taxon>metagenomes</taxon>
        <taxon>ecological metagenomes</taxon>
    </lineage>
</organism>
<dbReference type="AlphaFoldDB" id="A0A382ZSG3"/>
<gene>
    <name evidence="1" type="ORF">METZ01_LOCUS451256</name>
</gene>
<reference evidence="1" key="1">
    <citation type="submission" date="2018-05" db="EMBL/GenBank/DDBJ databases">
        <authorList>
            <person name="Lanie J.A."/>
            <person name="Ng W.-L."/>
            <person name="Kazmierczak K.M."/>
            <person name="Andrzejewski T.M."/>
            <person name="Davidsen T.M."/>
            <person name="Wayne K.J."/>
            <person name="Tettelin H."/>
            <person name="Glass J.I."/>
            <person name="Rusch D."/>
            <person name="Podicherti R."/>
            <person name="Tsui H.-C.T."/>
            <person name="Winkler M.E."/>
        </authorList>
    </citation>
    <scope>NUCLEOTIDE SEQUENCE</scope>
</reference>
<accession>A0A382ZSG3</accession>
<evidence type="ECO:0000313" key="1">
    <source>
        <dbReference type="EMBL" id="SVD98402.1"/>
    </source>
</evidence>
<feature type="non-terminal residue" evidence="1">
    <location>
        <position position="161"/>
    </location>
</feature>
<protein>
    <submittedName>
        <fullName evidence="1">Uncharacterized protein</fullName>
    </submittedName>
</protein>